<organism evidence="5 6">
    <name type="scientific">Rhizobium aquaticum</name>
    <dbReference type="NCBI Taxonomy" id="1549636"/>
    <lineage>
        <taxon>Bacteria</taxon>
        <taxon>Pseudomonadati</taxon>
        <taxon>Pseudomonadota</taxon>
        <taxon>Alphaproteobacteria</taxon>
        <taxon>Hyphomicrobiales</taxon>
        <taxon>Rhizobiaceae</taxon>
        <taxon>Rhizobium/Agrobacterium group</taxon>
        <taxon>Rhizobium</taxon>
    </lineage>
</organism>
<keyword evidence="3" id="KW-0804">Transcription</keyword>
<evidence type="ECO:0000259" key="4">
    <source>
        <dbReference type="PROSITE" id="PS50995"/>
    </source>
</evidence>
<proteinExistence type="predicted"/>
<dbReference type="InterPro" id="IPR036390">
    <property type="entry name" value="WH_DNA-bd_sf"/>
</dbReference>
<comment type="caution">
    <text evidence="5">The sequence shown here is derived from an EMBL/GenBank/DDBJ whole genome shotgun (WGS) entry which is preliminary data.</text>
</comment>
<dbReference type="InterPro" id="IPR000835">
    <property type="entry name" value="HTH_MarR-typ"/>
</dbReference>
<dbReference type="RefSeq" id="WP_354557842.1">
    <property type="nucleotide sequence ID" value="NZ_JBEPMB010000007.1"/>
</dbReference>
<reference evidence="5 6" key="1">
    <citation type="submission" date="2024-06" db="EMBL/GenBank/DDBJ databases">
        <title>Genomic Encyclopedia of Type Strains, Phase IV (KMG-IV): sequencing the most valuable type-strain genomes for metagenomic binning, comparative biology and taxonomic classification.</title>
        <authorList>
            <person name="Goeker M."/>
        </authorList>
    </citation>
    <scope>NUCLEOTIDE SEQUENCE [LARGE SCALE GENOMIC DNA]</scope>
    <source>
        <strain evidence="5 6">DSM 29780</strain>
    </source>
</reference>
<feature type="domain" description="HTH marR-type" evidence="4">
    <location>
        <begin position="1"/>
        <end position="138"/>
    </location>
</feature>
<dbReference type="PANTHER" id="PTHR42756">
    <property type="entry name" value="TRANSCRIPTIONAL REGULATOR, MARR"/>
    <property type="match status" value="1"/>
</dbReference>
<gene>
    <name evidence="5" type="ORF">ABID16_003708</name>
</gene>
<keyword evidence="2 5" id="KW-0238">DNA-binding</keyword>
<dbReference type="InterPro" id="IPR036388">
    <property type="entry name" value="WH-like_DNA-bd_sf"/>
</dbReference>
<dbReference type="Gene3D" id="1.10.10.10">
    <property type="entry name" value="Winged helix-like DNA-binding domain superfamily/Winged helix DNA-binding domain"/>
    <property type="match status" value="1"/>
</dbReference>
<dbReference type="EMBL" id="JBEPMB010000007">
    <property type="protein sequence ID" value="MET3615364.1"/>
    <property type="molecule type" value="Genomic_DNA"/>
</dbReference>
<dbReference type="InterPro" id="IPR023187">
    <property type="entry name" value="Tscrpt_reg_MarR-type_CS"/>
</dbReference>
<dbReference type="SMART" id="SM00347">
    <property type="entry name" value="HTH_MARR"/>
    <property type="match status" value="1"/>
</dbReference>
<dbReference type="Proteomes" id="UP001549047">
    <property type="component" value="Unassembled WGS sequence"/>
</dbReference>
<dbReference type="PROSITE" id="PS50995">
    <property type="entry name" value="HTH_MARR_2"/>
    <property type="match status" value="1"/>
</dbReference>
<evidence type="ECO:0000256" key="3">
    <source>
        <dbReference type="ARBA" id="ARBA00023163"/>
    </source>
</evidence>
<dbReference type="SUPFAM" id="SSF46785">
    <property type="entry name" value="Winged helix' DNA-binding domain"/>
    <property type="match status" value="1"/>
</dbReference>
<dbReference type="PRINTS" id="PR00598">
    <property type="entry name" value="HTHMARR"/>
</dbReference>
<evidence type="ECO:0000256" key="1">
    <source>
        <dbReference type="ARBA" id="ARBA00023015"/>
    </source>
</evidence>
<dbReference type="Pfam" id="PF12802">
    <property type="entry name" value="MarR_2"/>
    <property type="match status" value="1"/>
</dbReference>
<name>A0ABV2J6B8_9HYPH</name>
<dbReference type="PANTHER" id="PTHR42756:SF1">
    <property type="entry name" value="TRANSCRIPTIONAL REPRESSOR OF EMRAB OPERON"/>
    <property type="match status" value="1"/>
</dbReference>
<dbReference type="GO" id="GO:0003677">
    <property type="term" value="F:DNA binding"/>
    <property type="evidence" value="ECO:0007669"/>
    <property type="project" value="UniProtKB-KW"/>
</dbReference>
<sequence>MAFDLSSSGIYLSSLLSRGFARSFQERAASLGFAPGQYPILVALWEEDGLTQRQLVDRLDIEQATMANTLVRMERDGLVERRPHPTDKRAQLLFLTERARGMQADAEQAARAAEDAMFSGFRRFERELMLEYMRWLVENARKLEQDPHMVPGPISERKRIPV</sequence>
<dbReference type="PROSITE" id="PS01117">
    <property type="entry name" value="HTH_MARR_1"/>
    <property type="match status" value="1"/>
</dbReference>
<evidence type="ECO:0000256" key="2">
    <source>
        <dbReference type="ARBA" id="ARBA00023125"/>
    </source>
</evidence>
<evidence type="ECO:0000313" key="6">
    <source>
        <dbReference type="Proteomes" id="UP001549047"/>
    </source>
</evidence>
<keyword evidence="1" id="KW-0805">Transcription regulation</keyword>
<accession>A0ABV2J6B8</accession>
<protein>
    <submittedName>
        <fullName evidence="5">DNA-binding MarR family transcriptional regulator</fullName>
    </submittedName>
</protein>
<keyword evidence="6" id="KW-1185">Reference proteome</keyword>
<evidence type="ECO:0000313" key="5">
    <source>
        <dbReference type="EMBL" id="MET3615364.1"/>
    </source>
</evidence>